<dbReference type="GO" id="GO:0070016">
    <property type="term" value="F:armadillo repeat domain binding"/>
    <property type="evidence" value="ECO:0007669"/>
    <property type="project" value="EnsemblMetazoa"/>
</dbReference>
<dbReference type="GO" id="GO:0110039">
    <property type="term" value="P:positive regulation of nematode male tail tip morphogenesis"/>
    <property type="evidence" value="ECO:0007669"/>
    <property type="project" value="EnsemblMetazoa"/>
</dbReference>
<evidence type="ECO:0000259" key="11">
    <source>
        <dbReference type="PROSITE" id="PS51030"/>
    </source>
</evidence>
<evidence type="ECO:0000256" key="1">
    <source>
        <dbReference type="ARBA" id="ARBA00004123"/>
    </source>
</evidence>
<dbReference type="GO" id="GO:0008270">
    <property type="term" value="F:zinc ion binding"/>
    <property type="evidence" value="ECO:0007669"/>
    <property type="project" value="UniProtKB-KW"/>
</dbReference>
<dbReference type="PRINTS" id="PR00398">
    <property type="entry name" value="STRDHORMONER"/>
</dbReference>
<evidence type="ECO:0000313" key="13">
    <source>
        <dbReference type="EMBL" id="ULT83397.1"/>
    </source>
</evidence>
<dbReference type="SUPFAM" id="SSF57716">
    <property type="entry name" value="Glucocorticoid receptor-like (DNA-binding domain)"/>
    <property type="match status" value="1"/>
</dbReference>
<dbReference type="InterPro" id="IPR035500">
    <property type="entry name" value="NHR-like_dom_sf"/>
</dbReference>
<dbReference type="PROSITE" id="PS51030">
    <property type="entry name" value="NUCLEAR_REC_DBD_2"/>
    <property type="match status" value="1"/>
</dbReference>
<dbReference type="InterPro" id="IPR000536">
    <property type="entry name" value="Nucl_hrmn_rcpt_lig-bd"/>
</dbReference>
<dbReference type="GO" id="GO:0004879">
    <property type="term" value="F:nuclear receptor activity"/>
    <property type="evidence" value="ECO:0007669"/>
    <property type="project" value="InterPro"/>
</dbReference>
<dbReference type="GO" id="GO:0005634">
    <property type="term" value="C:nucleus"/>
    <property type="evidence" value="ECO:0007669"/>
    <property type="project" value="UniProtKB-SubCell"/>
</dbReference>
<keyword evidence="7" id="KW-0804">Transcription</keyword>
<dbReference type="Pfam" id="PF00104">
    <property type="entry name" value="Hormone_recep"/>
    <property type="match status" value="1"/>
</dbReference>
<protein>
    <recommendedName>
        <fullName evidence="15">Protein CBR-NHR-25</fullName>
    </recommendedName>
</protein>
<dbReference type="GO" id="GO:0043565">
    <property type="term" value="F:sequence-specific DNA binding"/>
    <property type="evidence" value="ECO:0007669"/>
    <property type="project" value="InterPro"/>
</dbReference>
<evidence type="ECO:0000256" key="7">
    <source>
        <dbReference type="ARBA" id="ARBA00023163"/>
    </source>
</evidence>
<dbReference type="Gene3D" id="3.30.50.10">
    <property type="entry name" value="Erythroid Transcription Factor GATA-1, subunit A"/>
    <property type="match status" value="1"/>
</dbReference>
<dbReference type="GO" id="GO:0018996">
    <property type="term" value="P:molting cycle, collagen and cuticulin-based cuticle"/>
    <property type="evidence" value="ECO:0007669"/>
    <property type="project" value="EnsemblMetazoa"/>
</dbReference>
<feature type="compositionally biased region" description="Low complexity" evidence="10">
    <location>
        <begin position="200"/>
        <end position="211"/>
    </location>
</feature>
<name>A0AAE8ZSS4_CAEBR</name>
<evidence type="ECO:0000256" key="8">
    <source>
        <dbReference type="ARBA" id="ARBA00023170"/>
    </source>
</evidence>
<sequence length="826" mass="93091">MEGEQKQFLSDLPKDSSPFSETNIKVKEEDPFLFYPLKDNSSADADLSPGCSYELLNLKLSPFFETNSEVIVEKPFLFDTPKVNLSEDANSITDADPGYASFDLTSFFHGNSEVKKRTPSLLDLLRAYLSLPLPKSEVKEENIFLEGFPRDNSSDNGDLEFLNAETESQCCYKGKKEKLSFINSTRDEASSDASSAIKPNLSTITNSTTDTLTEDKNVESEATSEGPGVDLQLQPASIQSPHIGSRWRIHWSNTDGGVLRRQMTDVERMVLRPNHEGEQCPVCGDRVSGYHYGLLTCESCKGFFKRTVQNKKFQQYQCSADANCHVDRTCRKRCPSCRFQKCLTMGMKMEAVRADRMRGGRNKFGSFYKRDRAHRLQRNAMRVTVIPSSGVTSQPQTFYTPADHQVSSSTTDQNTHIHYYDQTKVKTEFIKTEYDAHLQSPTLSSSTNQQISDFIMRPGYLVDHQDSIAALLNTTNEDHLIRFPTTYPLAEVKQEPFDYSEHHFVHHPLLEYQGYTSTANYAPMMPIPTVTTAQSVVTSTSSSTTGRVSEPTRTSPVLPLCPAPTEKTVDHFYNSNMAEMCKTLPDDSQIIRIFNAAKGMKGEAHSFAVTVADENLKVIVDWAKNNQLFGKLQLDDQMNLLQTSWSTVHLVDITNAMIHGNLSPTYKITTGEDVSVGAVALLGYRLYVNTWNDIVNRLRNMGFTKFDYCAFRFLALFDQSMDHFQAVSAARSRVLQAWAEVRCSFVSGFMSIFEEIRRLSHDAVRYLWSLQSNFPELWASLRPDTSLVLEMIKTSATRPTDVTSTVPHISVPLQQTTYAPVVYMTS</sequence>
<dbReference type="PRINTS" id="PR00047">
    <property type="entry name" value="STROIDFINGER"/>
</dbReference>
<proteinExistence type="predicted"/>
<dbReference type="PANTHER" id="PTHR24086">
    <property type="entry name" value="NUCLEAR RECEPTOR SUBFAMILY 5 GROUP A"/>
    <property type="match status" value="1"/>
</dbReference>
<dbReference type="PANTHER" id="PTHR24086:SF15">
    <property type="entry name" value="NUCLEAR HORMONE RECEPTOR FTZ-F1"/>
    <property type="match status" value="1"/>
</dbReference>
<evidence type="ECO:0008006" key="15">
    <source>
        <dbReference type="Google" id="ProtNLM"/>
    </source>
</evidence>
<feature type="region of interest" description="Disordered" evidence="10">
    <location>
        <begin position="1"/>
        <end position="23"/>
    </location>
</feature>
<dbReference type="FunFam" id="1.10.565.10:FF:000074">
    <property type="entry name" value="Nuclear hormone receptor family member nhr-25"/>
    <property type="match status" value="1"/>
</dbReference>
<feature type="domain" description="NR LBD" evidence="12">
    <location>
        <begin position="564"/>
        <end position="826"/>
    </location>
</feature>
<dbReference type="Pfam" id="PF00105">
    <property type="entry name" value="zf-C4"/>
    <property type="match status" value="1"/>
</dbReference>
<dbReference type="PROSITE" id="PS51843">
    <property type="entry name" value="NR_LBD"/>
    <property type="match status" value="1"/>
</dbReference>
<keyword evidence="8" id="KW-0675">Receptor</keyword>
<dbReference type="GO" id="GO:0045944">
    <property type="term" value="P:positive regulation of transcription by RNA polymerase II"/>
    <property type="evidence" value="ECO:0007669"/>
    <property type="project" value="EnsemblMetazoa"/>
</dbReference>
<dbReference type="AlphaFoldDB" id="A0AAE8ZSS4"/>
<dbReference type="CDD" id="cd07167">
    <property type="entry name" value="NR_DBD_Lrh-1_like"/>
    <property type="match status" value="1"/>
</dbReference>
<dbReference type="Gene3D" id="1.10.565.10">
    <property type="entry name" value="Retinoid X Receptor"/>
    <property type="match status" value="1"/>
</dbReference>
<evidence type="ECO:0000256" key="2">
    <source>
        <dbReference type="ARBA" id="ARBA00022723"/>
    </source>
</evidence>
<dbReference type="SMART" id="SM00430">
    <property type="entry name" value="HOLI"/>
    <property type="match status" value="1"/>
</dbReference>
<evidence type="ECO:0000256" key="3">
    <source>
        <dbReference type="ARBA" id="ARBA00022771"/>
    </source>
</evidence>
<keyword evidence="4" id="KW-0862">Zinc</keyword>
<evidence type="ECO:0000256" key="6">
    <source>
        <dbReference type="ARBA" id="ARBA00023125"/>
    </source>
</evidence>
<evidence type="ECO:0000256" key="10">
    <source>
        <dbReference type="SAM" id="MobiDB-lite"/>
    </source>
</evidence>
<dbReference type="InterPro" id="IPR013088">
    <property type="entry name" value="Znf_NHR/GATA"/>
</dbReference>
<reference evidence="13 14" key="1">
    <citation type="submission" date="2022-05" db="EMBL/GenBank/DDBJ databases">
        <title>Chromosome-level reference genomes for two strains of Caenorhabditis briggsae: an improved platform for comparative genomics.</title>
        <authorList>
            <person name="Stevens L."/>
            <person name="Andersen E.C."/>
        </authorList>
    </citation>
    <scope>NUCLEOTIDE SEQUENCE [LARGE SCALE GENOMIC DNA]</scope>
    <source>
        <strain evidence="13">QX1410_ONT</strain>
        <tissue evidence="13">Whole-organism</tissue>
    </source>
</reference>
<gene>
    <name evidence="13" type="ORF">L3Y34_012560</name>
</gene>
<evidence type="ECO:0000256" key="5">
    <source>
        <dbReference type="ARBA" id="ARBA00023015"/>
    </source>
</evidence>
<keyword evidence="6" id="KW-0238">DNA-binding</keyword>
<dbReference type="SUPFAM" id="SSF48508">
    <property type="entry name" value="Nuclear receptor ligand-binding domain"/>
    <property type="match status" value="1"/>
</dbReference>
<dbReference type="Proteomes" id="UP000827892">
    <property type="component" value="Chromosome X"/>
</dbReference>
<feature type="region of interest" description="Disordered" evidence="10">
    <location>
        <begin position="200"/>
        <end position="230"/>
    </location>
</feature>
<feature type="domain" description="Nuclear receptor" evidence="11">
    <location>
        <begin position="277"/>
        <end position="354"/>
    </location>
</feature>
<dbReference type="InterPro" id="IPR016355">
    <property type="entry name" value="NR5-like"/>
</dbReference>
<keyword evidence="2" id="KW-0479">Metal-binding</keyword>
<dbReference type="InterPro" id="IPR001628">
    <property type="entry name" value="Znf_hrmn_rcpt"/>
</dbReference>
<dbReference type="FunFam" id="3.30.50.10:FF:000006">
    <property type="entry name" value="Nuclear receptor subfamily 5 group A member"/>
    <property type="match status" value="1"/>
</dbReference>
<evidence type="ECO:0000259" key="12">
    <source>
        <dbReference type="PROSITE" id="PS51843"/>
    </source>
</evidence>
<organism evidence="13 14">
    <name type="scientific">Caenorhabditis briggsae</name>
    <dbReference type="NCBI Taxonomy" id="6238"/>
    <lineage>
        <taxon>Eukaryota</taxon>
        <taxon>Metazoa</taxon>
        <taxon>Ecdysozoa</taxon>
        <taxon>Nematoda</taxon>
        <taxon>Chromadorea</taxon>
        <taxon>Rhabditida</taxon>
        <taxon>Rhabditina</taxon>
        <taxon>Rhabditomorpha</taxon>
        <taxon>Rhabditoidea</taxon>
        <taxon>Rhabditidae</taxon>
        <taxon>Peloderinae</taxon>
        <taxon>Caenorhabditis</taxon>
    </lineage>
</organism>
<evidence type="ECO:0000313" key="14">
    <source>
        <dbReference type="Proteomes" id="UP000827892"/>
    </source>
</evidence>
<dbReference type="SMART" id="SM00399">
    <property type="entry name" value="ZnF_C4"/>
    <property type="match status" value="1"/>
</dbReference>
<keyword evidence="3" id="KW-0863">Zinc-finger</keyword>
<evidence type="ECO:0000256" key="9">
    <source>
        <dbReference type="ARBA" id="ARBA00023242"/>
    </source>
</evidence>
<dbReference type="InterPro" id="IPR001723">
    <property type="entry name" value="Nuclear_hrmn_rcpt"/>
</dbReference>
<dbReference type="PROSITE" id="PS00031">
    <property type="entry name" value="NUCLEAR_REC_DBD_1"/>
    <property type="match status" value="1"/>
</dbReference>
<accession>A0AAE8ZSS4</accession>
<keyword evidence="9" id="KW-0539">Nucleus</keyword>
<comment type="subcellular location">
    <subcellularLocation>
        <location evidence="1">Nucleus</location>
    </subcellularLocation>
</comment>
<dbReference type="CDD" id="cd06930">
    <property type="entry name" value="NR_LBD_F2"/>
    <property type="match status" value="1"/>
</dbReference>
<evidence type="ECO:0000256" key="4">
    <source>
        <dbReference type="ARBA" id="ARBA00022833"/>
    </source>
</evidence>
<dbReference type="EMBL" id="CP090896">
    <property type="protein sequence ID" value="ULT83397.1"/>
    <property type="molecule type" value="Genomic_DNA"/>
</dbReference>
<keyword evidence="5" id="KW-0805">Transcription regulation</keyword>